<feature type="domain" description="Thiamine phosphate synthase/TenI" evidence="3">
    <location>
        <begin position="6"/>
        <end position="178"/>
    </location>
</feature>
<dbReference type="GO" id="GO:0005737">
    <property type="term" value="C:cytoplasm"/>
    <property type="evidence" value="ECO:0007669"/>
    <property type="project" value="TreeGrafter"/>
</dbReference>
<evidence type="ECO:0000256" key="2">
    <source>
        <dbReference type="ARBA" id="ARBA00022977"/>
    </source>
</evidence>
<gene>
    <name evidence="4" type="ORF">SAMN04488101_11578</name>
</gene>
<dbReference type="Proteomes" id="UP000192678">
    <property type="component" value="Unassembled WGS sequence"/>
</dbReference>
<name>A0A1W2ESR9_9SPHI</name>
<protein>
    <submittedName>
        <fullName evidence="4">Thiamine-phosphate pyrophosphorylase</fullName>
    </submittedName>
</protein>
<reference evidence="4 5" key="1">
    <citation type="submission" date="2017-04" db="EMBL/GenBank/DDBJ databases">
        <authorList>
            <person name="Afonso C.L."/>
            <person name="Miller P.J."/>
            <person name="Scott M.A."/>
            <person name="Spackman E."/>
            <person name="Goraichik I."/>
            <person name="Dimitrov K.M."/>
            <person name="Suarez D.L."/>
            <person name="Swayne D.E."/>
        </authorList>
    </citation>
    <scope>NUCLEOTIDE SEQUENCE [LARGE SCALE GENOMIC DNA]</scope>
    <source>
        <strain evidence="4 5">DSM 19625</strain>
    </source>
</reference>
<dbReference type="Pfam" id="PF02581">
    <property type="entry name" value="TMP-TENI"/>
    <property type="match status" value="1"/>
</dbReference>
<dbReference type="InterPro" id="IPR022998">
    <property type="entry name" value="ThiamineP_synth_TenI"/>
</dbReference>
<evidence type="ECO:0000259" key="3">
    <source>
        <dbReference type="Pfam" id="PF02581"/>
    </source>
</evidence>
<evidence type="ECO:0000256" key="1">
    <source>
        <dbReference type="ARBA" id="ARBA00004948"/>
    </source>
</evidence>
<sequence>MKLIVISDPICFEAEASLINQLFDAGMSVFHLRKPQTNKLAYAKLITQIDECYHDRIALHQFHELATNFPLIKRLHYPEWLRKTIAEETEHHKQAIIKSTSIHDLKDMNQLRGFDYTFYGPVFNSLSKPGYAGVAHADLVLPEHKNACKIIALGGIDAKKIQQVKHMGFDGLAVLGAIWNNKQLTLESFTSLINRNIKKSN</sequence>
<dbReference type="GO" id="GO:0009228">
    <property type="term" value="P:thiamine biosynthetic process"/>
    <property type="evidence" value="ECO:0007669"/>
    <property type="project" value="UniProtKB-KW"/>
</dbReference>
<dbReference type="PANTHER" id="PTHR20857">
    <property type="entry name" value="THIAMINE-PHOSPHATE PYROPHOSPHORYLASE"/>
    <property type="match status" value="1"/>
</dbReference>
<evidence type="ECO:0000313" key="4">
    <source>
        <dbReference type="EMBL" id="SMD12685.1"/>
    </source>
</evidence>
<dbReference type="InterPro" id="IPR036206">
    <property type="entry name" value="ThiamineP_synth_sf"/>
</dbReference>
<keyword evidence="5" id="KW-1185">Reference proteome</keyword>
<comment type="pathway">
    <text evidence="1">Cofactor biosynthesis; thiamine diphosphate biosynthesis.</text>
</comment>
<evidence type="ECO:0000313" key="5">
    <source>
        <dbReference type="Proteomes" id="UP000192678"/>
    </source>
</evidence>
<dbReference type="PANTHER" id="PTHR20857:SF15">
    <property type="entry name" value="THIAMINE-PHOSPHATE SYNTHASE"/>
    <property type="match status" value="1"/>
</dbReference>
<keyword evidence="2" id="KW-0784">Thiamine biosynthesis</keyword>
<organism evidence="4 5">
    <name type="scientific">Pedobacter nyackensis</name>
    <dbReference type="NCBI Taxonomy" id="475255"/>
    <lineage>
        <taxon>Bacteria</taxon>
        <taxon>Pseudomonadati</taxon>
        <taxon>Bacteroidota</taxon>
        <taxon>Sphingobacteriia</taxon>
        <taxon>Sphingobacteriales</taxon>
        <taxon>Sphingobacteriaceae</taxon>
        <taxon>Pedobacter</taxon>
    </lineage>
</organism>
<accession>A0A1W2ESR9</accession>
<dbReference type="RefSeq" id="WP_084291451.1">
    <property type="nucleotide sequence ID" value="NZ_FWYB01000015.1"/>
</dbReference>
<dbReference type="STRING" id="475255.SAMN04488101_11578"/>
<dbReference type="GO" id="GO:0004789">
    <property type="term" value="F:thiamine-phosphate diphosphorylase activity"/>
    <property type="evidence" value="ECO:0007669"/>
    <property type="project" value="TreeGrafter"/>
</dbReference>
<dbReference type="SUPFAM" id="SSF51391">
    <property type="entry name" value="Thiamin phosphate synthase"/>
    <property type="match status" value="1"/>
</dbReference>
<dbReference type="AlphaFoldDB" id="A0A1W2ESR9"/>
<dbReference type="InterPro" id="IPR013785">
    <property type="entry name" value="Aldolase_TIM"/>
</dbReference>
<proteinExistence type="predicted"/>
<dbReference type="EMBL" id="FWYB01000015">
    <property type="protein sequence ID" value="SMD12685.1"/>
    <property type="molecule type" value="Genomic_DNA"/>
</dbReference>
<dbReference type="CDD" id="cd00564">
    <property type="entry name" value="TMP_TenI"/>
    <property type="match status" value="1"/>
</dbReference>
<dbReference type="Gene3D" id="3.20.20.70">
    <property type="entry name" value="Aldolase class I"/>
    <property type="match status" value="1"/>
</dbReference>
<dbReference type="OrthoDB" id="194683at2"/>